<dbReference type="InterPro" id="IPR009483">
    <property type="entry name" value="IpaD/BipD/SipD"/>
</dbReference>
<dbReference type="EMBL" id="JACAQE010000007">
    <property type="protein sequence ID" value="NWC16050.1"/>
    <property type="molecule type" value="Genomic_DNA"/>
</dbReference>
<evidence type="ECO:0000256" key="7">
    <source>
        <dbReference type="SAM" id="MobiDB-lite"/>
    </source>
</evidence>
<evidence type="ECO:0000256" key="1">
    <source>
        <dbReference type="ARBA" id="ARBA00004613"/>
    </source>
</evidence>
<gene>
    <name evidence="8" type="ORF">HX845_20485</name>
</gene>
<evidence type="ECO:0000256" key="4">
    <source>
        <dbReference type="ARBA" id="ARBA00023026"/>
    </source>
</evidence>
<keyword evidence="5 6" id="KW-0175">Coiled coil</keyword>
<feature type="region of interest" description="Disordered" evidence="7">
    <location>
        <begin position="15"/>
        <end position="42"/>
    </location>
</feature>
<organism evidence="8 9">
    <name type="scientific">Pseudomonas gingeri</name>
    <dbReference type="NCBI Taxonomy" id="117681"/>
    <lineage>
        <taxon>Bacteria</taxon>
        <taxon>Pseudomonadati</taxon>
        <taxon>Pseudomonadota</taxon>
        <taxon>Gammaproteobacteria</taxon>
        <taxon>Pseudomonadales</taxon>
        <taxon>Pseudomonadaceae</taxon>
        <taxon>Pseudomonas</taxon>
    </lineage>
</organism>
<dbReference type="SUPFAM" id="SSF140693">
    <property type="entry name" value="IpaD-like"/>
    <property type="match status" value="1"/>
</dbReference>
<feature type="coiled-coil region" evidence="6">
    <location>
        <begin position="45"/>
        <end position="76"/>
    </location>
</feature>
<comment type="subcellular location">
    <subcellularLocation>
        <location evidence="1">Secreted</location>
    </subcellularLocation>
</comment>
<dbReference type="RefSeq" id="WP_017128076.1">
    <property type="nucleotide sequence ID" value="NZ_JACAQE010000007.1"/>
</dbReference>
<dbReference type="InterPro" id="IPR036708">
    <property type="entry name" value="BipD-like_sf"/>
</dbReference>
<evidence type="ECO:0000256" key="3">
    <source>
        <dbReference type="ARBA" id="ARBA00022525"/>
    </source>
</evidence>
<dbReference type="Pfam" id="PF06511">
    <property type="entry name" value="T3SS_TC"/>
    <property type="match status" value="1"/>
</dbReference>
<proteinExistence type="inferred from homology"/>
<sequence length="359" mass="40199">MNDLGIRGPVVSTFSSLEEVESPQAPARREPVATGQARQTVADLSEDGRRRLEAAVEELINARDEEEREFRRYKYDLTLKDLGELARRKEQGQIRAWHELSEQIAGLTLSEELQQWQEQTLTELTEQLDAVPEIRGQGTQRTQGIPDFFDKLIELIGLIGSGYLSVYEHIVATYSEFFKAFNEQITSKLHEWIKGANEGKDVELNVDELRKALDDLKQQFGQAPAGVLFPVPAAPGAPPNTASQEEAQGWIDAMGSGRLVDNGDGTYSVMIDLSALDSMIKRLDDIPAGEITDGRVTWNSAQFQAWQTGFNAQGEQFKNELQKLTQKYSSANSTHDNFIKTLSSHLSQFTDMLKAMLNF</sequence>
<dbReference type="Proteomes" id="UP000517547">
    <property type="component" value="Unassembled WGS sequence"/>
</dbReference>
<name>A0A7Y7Y194_9PSED</name>
<dbReference type="GO" id="GO:0005576">
    <property type="term" value="C:extracellular region"/>
    <property type="evidence" value="ECO:0007669"/>
    <property type="project" value="UniProtKB-SubCell"/>
</dbReference>
<protein>
    <submittedName>
        <fullName evidence="8">IpaD/SipD/SspD family type III secretion system needle tip protein</fullName>
    </submittedName>
</protein>
<comment type="similarity">
    <text evidence="2">Belongs to the invasin protein D family.</text>
</comment>
<dbReference type="Gene3D" id="1.20.1710.10">
    <property type="entry name" value="IpaD-like"/>
    <property type="match status" value="1"/>
</dbReference>
<evidence type="ECO:0000256" key="6">
    <source>
        <dbReference type="SAM" id="Coils"/>
    </source>
</evidence>
<comment type="caution">
    <text evidence="8">The sequence shown here is derived from an EMBL/GenBank/DDBJ whole genome shotgun (WGS) entry which is preliminary data.</text>
</comment>
<keyword evidence="4" id="KW-0843">Virulence</keyword>
<keyword evidence="3" id="KW-0964">Secreted</keyword>
<evidence type="ECO:0000256" key="2">
    <source>
        <dbReference type="ARBA" id="ARBA00007741"/>
    </source>
</evidence>
<evidence type="ECO:0000313" key="9">
    <source>
        <dbReference type="Proteomes" id="UP000517547"/>
    </source>
</evidence>
<evidence type="ECO:0000313" key="8">
    <source>
        <dbReference type="EMBL" id="NWC16050.1"/>
    </source>
</evidence>
<reference evidence="8 9" key="1">
    <citation type="submission" date="2020-04" db="EMBL/GenBank/DDBJ databases">
        <title>Molecular characterization of pseudomonads from Agaricus bisporus reveal novel blotch 2 pathogens in Western Europe.</title>
        <authorList>
            <person name="Taparia T."/>
            <person name="Krijger M."/>
            <person name="Haynes E."/>
            <person name="Elpinstone J.G."/>
            <person name="Noble R."/>
            <person name="Van Der Wolf J."/>
        </authorList>
    </citation>
    <scope>NUCLEOTIDE SEQUENCE [LARGE SCALE GENOMIC DNA]</scope>
    <source>
        <strain evidence="8 9">IPO3738</strain>
    </source>
</reference>
<evidence type="ECO:0000256" key="5">
    <source>
        <dbReference type="ARBA" id="ARBA00023054"/>
    </source>
</evidence>
<accession>A0A7Y7Y194</accession>
<dbReference type="AlphaFoldDB" id="A0A7Y7Y194"/>